<dbReference type="PROSITE" id="PS51257">
    <property type="entry name" value="PROKAR_LIPOPROTEIN"/>
    <property type="match status" value="1"/>
</dbReference>
<evidence type="ECO:0000313" key="2">
    <source>
        <dbReference type="EMBL" id="GGD99817.1"/>
    </source>
</evidence>
<evidence type="ECO:0000313" key="3">
    <source>
        <dbReference type="Proteomes" id="UP000652231"/>
    </source>
</evidence>
<reference evidence="2" key="2">
    <citation type="submission" date="2020-09" db="EMBL/GenBank/DDBJ databases">
        <authorList>
            <person name="Sun Q."/>
            <person name="Zhou Y."/>
        </authorList>
    </citation>
    <scope>NUCLEOTIDE SEQUENCE</scope>
    <source>
        <strain evidence="2">CGMCC 1.12924</strain>
    </source>
</reference>
<dbReference type="RefSeq" id="WP_188442897.1">
    <property type="nucleotide sequence ID" value="NZ_BMGK01000011.1"/>
</dbReference>
<sequence>MKNYFKSAHLVMMFLCGTLVFTSCSTDDGISDPVDVILPPIALDCDYFSEDRVLENDPQRPVDYVISCYANVEGSLSIEAGVVIAFENHAGLRVASENKLFDVRGTATEPVIFTGTAQQNGFWRGLYFTEAHNLNNTIEHAIIEYAGSQPFTEMSPVYEGSLAIRGVSGTPPQALTLNHVEISKGGSFGLDFHRIETNATVATSNLIITENNGVPAKVTPSMTHIFNNTSTYSGNASDFLNIVSDHYEIEAPRTWQNLDVPYLVDRRVHIRHGGHLTIEAGSELYFEPEAYLQPYDGSTDGGNELSLKILGTAANPVLLTAANGTNWGGLFFGFTQQNNVISHAIIENAKGDFPVGNHTNTGAIYMHATPVLSVDNTIFRDIPNCVFYDYSTSPFENLSTSNLVFENVGEVLCEA</sequence>
<accession>A0A8J2YB44</accession>
<proteinExistence type="predicted"/>
<keyword evidence="3" id="KW-1185">Reference proteome</keyword>
<feature type="signal peptide" evidence="1">
    <location>
        <begin position="1"/>
        <end position="22"/>
    </location>
</feature>
<feature type="chain" id="PRO_5035228871" evidence="1">
    <location>
        <begin position="23"/>
        <end position="415"/>
    </location>
</feature>
<name>A0A8J2YB44_9FLAO</name>
<keyword evidence="1" id="KW-0732">Signal</keyword>
<comment type="caution">
    <text evidence="2">The sequence shown here is derived from an EMBL/GenBank/DDBJ whole genome shotgun (WGS) entry which is preliminary data.</text>
</comment>
<organism evidence="2 3">
    <name type="scientific">Planktosalinus lacus</name>
    <dbReference type="NCBI Taxonomy" id="1526573"/>
    <lineage>
        <taxon>Bacteria</taxon>
        <taxon>Pseudomonadati</taxon>
        <taxon>Bacteroidota</taxon>
        <taxon>Flavobacteriia</taxon>
        <taxon>Flavobacteriales</taxon>
        <taxon>Flavobacteriaceae</taxon>
        <taxon>Planktosalinus</taxon>
    </lineage>
</organism>
<evidence type="ECO:0000256" key="1">
    <source>
        <dbReference type="SAM" id="SignalP"/>
    </source>
</evidence>
<dbReference type="AlphaFoldDB" id="A0A8J2YB44"/>
<dbReference type="Proteomes" id="UP000652231">
    <property type="component" value="Unassembled WGS sequence"/>
</dbReference>
<dbReference type="EMBL" id="BMGK01000011">
    <property type="protein sequence ID" value="GGD99817.1"/>
    <property type="molecule type" value="Genomic_DNA"/>
</dbReference>
<protein>
    <submittedName>
        <fullName evidence="2">Uncharacterized protein</fullName>
    </submittedName>
</protein>
<reference evidence="2" key="1">
    <citation type="journal article" date="2014" name="Int. J. Syst. Evol. Microbiol.">
        <title>Complete genome sequence of Corynebacterium casei LMG S-19264T (=DSM 44701T), isolated from a smear-ripened cheese.</title>
        <authorList>
            <consortium name="US DOE Joint Genome Institute (JGI-PGF)"/>
            <person name="Walter F."/>
            <person name="Albersmeier A."/>
            <person name="Kalinowski J."/>
            <person name="Ruckert C."/>
        </authorList>
    </citation>
    <scope>NUCLEOTIDE SEQUENCE</scope>
    <source>
        <strain evidence="2">CGMCC 1.12924</strain>
    </source>
</reference>
<gene>
    <name evidence="2" type="ORF">GCM10011312_24160</name>
</gene>